<evidence type="ECO:0000313" key="2">
    <source>
        <dbReference type="EMBL" id="QTE03820.1"/>
    </source>
</evidence>
<sequence length="174" mass="19371">MANRGITYEPCTLVYTLLNEDIISFDDFCLLIRANHSFMVESIIPNPDTNNVQVKLNYQASLVNAISKLGDLQQVIAVTKLSAYVKENELSRLDELRRQFNISTSSTAVDIEQPVHQPIGGPRRGRGGKAAAVFAPRPAPYKKAVPKKQPKQPPTNVEEVYTIDDYPGHDTEDC</sequence>
<reference evidence="2" key="1">
    <citation type="submission" date="2020-09" db="EMBL/GenBank/DDBJ databases">
        <title>Parvovirus dark matter in the feces of wild birds.</title>
        <authorList>
            <person name="Dai Z."/>
            <person name="Yang S."/>
            <person name="Zhang W."/>
        </authorList>
    </citation>
    <scope>NUCLEOTIDE SEQUENCE</scope>
    <source>
        <strain evidence="2">Tom152par01</strain>
    </source>
</reference>
<accession>A0A8A4XDX2</accession>
<name>A0A8A4XDX2_9VIRU</name>
<feature type="region of interest" description="Disordered" evidence="1">
    <location>
        <begin position="137"/>
        <end position="174"/>
    </location>
</feature>
<evidence type="ECO:0000256" key="1">
    <source>
        <dbReference type="SAM" id="MobiDB-lite"/>
    </source>
</evidence>
<protein>
    <submittedName>
        <fullName evidence="2">Uncharacterized protein</fullName>
    </submittedName>
</protein>
<organism evidence="2">
    <name type="scientific">Parus major densovirus</name>
    <dbReference type="NCBI Taxonomy" id="1907771"/>
    <lineage>
        <taxon>Viruses</taxon>
        <taxon>Monodnaviria</taxon>
        <taxon>Shotokuvirae</taxon>
        <taxon>Cossaviricota</taxon>
        <taxon>Quintoviricetes</taxon>
        <taxon>Piccovirales</taxon>
        <taxon>Parvoviridae</taxon>
        <taxon>Densovirinae</taxon>
        <taxon>Blattambidensovirus</taxon>
        <taxon>Blattambidensovirus incertum1</taxon>
    </lineage>
</organism>
<proteinExistence type="predicted"/>
<dbReference type="EMBL" id="MW046431">
    <property type="protein sequence ID" value="QTE03820.1"/>
    <property type="molecule type" value="Genomic_DNA"/>
</dbReference>